<evidence type="ECO:0000313" key="2">
    <source>
        <dbReference type="WBParaSite" id="ACAC_0000810001-mRNA-1"/>
    </source>
</evidence>
<dbReference type="Proteomes" id="UP000035642">
    <property type="component" value="Unassembled WGS sequence"/>
</dbReference>
<evidence type="ECO:0000313" key="1">
    <source>
        <dbReference type="Proteomes" id="UP000035642"/>
    </source>
</evidence>
<accession>A0A0K0DC51</accession>
<dbReference type="AlphaFoldDB" id="A0A0K0DC51"/>
<protein>
    <submittedName>
        <fullName evidence="2">Phage protein</fullName>
    </submittedName>
</protein>
<proteinExistence type="predicted"/>
<reference evidence="2" key="2">
    <citation type="submission" date="2017-02" db="UniProtKB">
        <authorList>
            <consortium name="WormBaseParasite"/>
        </authorList>
    </citation>
    <scope>IDENTIFICATION</scope>
</reference>
<dbReference type="STRING" id="6313.A0A0K0DC51"/>
<reference evidence="1" key="1">
    <citation type="submission" date="2012-09" db="EMBL/GenBank/DDBJ databases">
        <authorList>
            <person name="Martin A.A."/>
        </authorList>
    </citation>
    <scope>NUCLEOTIDE SEQUENCE</scope>
</reference>
<sequence length="61" mass="7120">MDLLDSWRGQTDIKLAEVDKFCVESADLISPEQYALLREKQTQFAVDYSAILRSMEHTQER</sequence>
<keyword evidence="1" id="KW-1185">Reference proteome</keyword>
<name>A0A0K0DC51_ANGCA</name>
<organism evidence="1 2">
    <name type="scientific">Angiostrongylus cantonensis</name>
    <name type="common">Rat lungworm</name>
    <dbReference type="NCBI Taxonomy" id="6313"/>
    <lineage>
        <taxon>Eukaryota</taxon>
        <taxon>Metazoa</taxon>
        <taxon>Ecdysozoa</taxon>
        <taxon>Nematoda</taxon>
        <taxon>Chromadorea</taxon>
        <taxon>Rhabditida</taxon>
        <taxon>Rhabditina</taxon>
        <taxon>Rhabditomorpha</taxon>
        <taxon>Strongyloidea</taxon>
        <taxon>Metastrongylidae</taxon>
        <taxon>Angiostrongylus</taxon>
    </lineage>
</organism>
<dbReference type="WBParaSite" id="ACAC_0000810001-mRNA-1">
    <property type="protein sequence ID" value="ACAC_0000810001-mRNA-1"/>
    <property type="gene ID" value="ACAC_0000810001"/>
</dbReference>